<proteinExistence type="predicted"/>
<protein>
    <recommendedName>
        <fullName evidence="2">Large polyvalent protein associated domain-containing protein</fullName>
    </recommendedName>
</protein>
<sequence>MASWKDNLTDAEVDALYKYKTQGKDALSDAEVDLVYPYKQYLTSPTTQPSPKTSDWTRAGKSAVEAAVPAMGGLAAGAYGASLGGAVGGPFGAIAGGLIGGLGGSIGVGKLQEGVTSYIPEAVKERLGFGAQQRAQEVSESPTASFLGGFAPNLAAFNVGKVAPIVTEAGRVIGPWAQRAGMAGVGSAVEAGQQAIGDAPMNWTNVALSGALQGTFASPTKLGEKFMGKFEYKPTGNSKIDAMNEQQSKIDQERATFTPNTAESMYVQLQREKQHLLSQPRTEEVKTRIIEINNEITTLNKQLLEGQQKAKESAFAPENQFQDIKNALAGFDRQVQRNGPSEGGAPIHVTSEGQALTNPIFEPHENVQQAKDTAAAAERQARDSELAQRAGAGFEQAPVFDPHADMHRAYTDMWLADEKGQPRVMTTKEFGKTMENLTSEPGTTMRMPEDLGAAYQSYLEHVNPAQGDLFRNAHETLQHINYGEMSAAAKGKATKELNKIGPITEDLLARGASTYEQLHPHDQAAANAALDVIHGTATPEAPSVRDAAGNLLDALMEQSGAKLNFMPGGALSTAVKDFAVALFNAGYNTLSRAMEAARTFLGDKWSSISKQLAEAFHIYKAGKMTGETIPPNESAENILSSALNEGKDGKGFNLTESGATLAGMKRESSLITNIGRVVQRAGKLTDIGIRNWVFPTEKAWRSLSSNELSEVVSIFRNEATNQRVFDEGVLKEHLSVKQLEAYARMREMFDATYNAQNAVRINKGQTPITKLEYYSSSRWEGAFRQPVRDAQGKLVWYLAADSKAGLKTQADALLKQYPNLKLDPKESSHVSVTNSKKDVETAYSTMLDILDRNDPAVQAMKKHFEETQQIEGEFTRNQTKHFEEKNNIRGFVGDRPGQAGFKEDLAWVEEQMQYGKNALTWANLQEAMDTVKGVLSDERLREQQPNNVAYAREYVKNALGQGQSTVARAIEDALRKGGISTMSLNAKSADLKSFFILQKLATSAGYTLAQFVQLGGVIPMLADLRAKGYNGNPVKAMAVGTGAGMGLGLAHHMRPAEAEIAHLFPTPFLREMFKYSEENGVASSSAWDESKISSSFSNMGRLANVLGKTISIPDSFTRGIAFATYAQMLKDSGKFSDNVKLFQKAEELVNVSMVDYRQTERPLAFSKAGAAGNLLNTLQTYPINFYNQYGYWVREAAKGNVVPFIAALGVQYLTAGVMGVPGVEDATKLVDFVKQHLPAEQYAQLRESEFLSNPKEWVIDHLGQSALYGSLSTETGISFSSRVAAPGLGEMTQSPLAAPSDAAKQLLSLSGAVLDSTNHRKAAQVAMNSLPTGLQGVFEMSPMAEGLTYEKRPNGKIGVFKTSDLAHPDVMVERTPEEASLRRFGLKSQRETLERDLTYQNKATKKLDATKAGELVKDAVVALKDGNAMKFNRLNNLHAKLTGKSIAEDQLYQQQLSASLSELQSQMMSAKNPADMVRIAKTVKRLQEAQ</sequence>
<name>A0A6J5LGU9_9CAUD</name>
<organism evidence="1">
    <name type="scientific">uncultured Caudovirales phage</name>
    <dbReference type="NCBI Taxonomy" id="2100421"/>
    <lineage>
        <taxon>Viruses</taxon>
        <taxon>Duplodnaviria</taxon>
        <taxon>Heunggongvirae</taxon>
        <taxon>Uroviricota</taxon>
        <taxon>Caudoviricetes</taxon>
        <taxon>Peduoviridae</taxon>
        <taxon>Maltschvirus</taxon>
        <taxon>Maltschvirus maltsch</taxon>
    </lineage>
</organism>
<accession>A0A6J5LGU9</accession>
<evidence type="ECO:0008006" key="2">
    <source>
        <dbReference type="Google" id="ProtNLM"/>
    </source>
</evidence>
<evidence type="ECO:0000313" key="1">
    <source>
        <dbReference type="EMBL" id="CAB4132356.1"/>
    </source>
</evidence>
<gene>
    <name evidence="1" type="ORF">UFOVP248_25</name>
</gene>
<dbReference type="EMBL" id="LR796267">
    <property type="protein sequence ID" value="CAB4132356.1"/>
    <property type="molecule type" value="Genomic_DNA"/>
</dbReference>
<reference evidence="1" key="1">
    <citation type="submission" date="2020-04" db="EMBL/GenBank/DDBJ databases">
        <authorList>
            <person name="Chiriac C."/>
            <person name="Salcher M."/>
            <person name="Ghai R."/>
            <person name="Kavagutti S V."/>
        </authorList>
    </citation>
    <scope>NUCLEOTIDE SEQUENCE</scope>
</reference>